<evidence type="ECO:0000313" key="1">
    <source>
        <dbReference type="EMBL" id="KAH9384077.1"/>
    </source>
</evidence>
<dbReference type="Proteomes" id="UP000821853">
    <property type="component" value="Unassembled WGS sequence"/>
</dbReference>
<evidence type="ECO:0000313" key="2">
    <source>
        <dbReference type="Proteomes" id="UP000821853"/>
    </source>
</evidence>
<comment type="caution">
    <text evidence="1">The sequence shown here is derived from an EMBL/GenBank/DDBJ whole genome shotgun (WGS) entry which is preliminary data.</text>
</comment>
<accession>A0A9J6HBE1</accession>
<proteinExistence type="predicted"/>
<dbReference type="VEuPathDB" id="VectorBase:HLOH_041673"/>
<keyword evidence="2" id="KW-1185">Reference proteome</keyword>
<sequence length="76" mass="8609">MLNDLLKPVWVTKTVQYVKLRTKYDSYASFHLSGDDEAFAAMNSPDVWPEGSNFHEFFGKLDESRVAEAQNASHGL</sequence>
<dbReference type="AlphaFoldDB" id="A0A9J6HBE1"/>
<protein>
    <submittedName>
        <fullName evidence="1">Uncharacterized protein</fullName>
    </submittedName>
</protein>
<name>A0A9J6HBE1_HAELO</name>
<organism evidence="1 2">
    <name type="scientific">Haemaphysalis longicornis</name>
    <name type="common">Bush tick</name>
    <dbReference type="NCBI Taxonomy" id="44386"/>
    <lineage>
        <taxon>Eukaryota</taxon>
        <taxon>Metazoa</taxon>
        <taxon>Ecdysozoa</taxon>
        <taxon>Arthropoda</taxon>
        <taxon>Chelicerata</taxon>
        <taxon>Arachnida</taxon>
        <taxon>Acari</taxon>
        <taxon>Parasitiformes</taxon>
        <taxon>Ixodida</taxon>
        <taxon>Ixodoidea</taxon>
        <taxon>Ixodidae</taxon>
        <taxon>Haemaphysalinae</taxon>
        <taxon>Haemaphysalis</taxon>
    </lineage>
</organism>
<gene>
    <name evidence="1" type="ORF">HPB48_026060</name>
</gene>
<dbReference type="OrthoDB" id="7323539at2759"/>
<dbReference type="EMBL" id="JABSTR010001540">
    <property type="protein sequence ID" value="KAH9384077.1"/>
    <property type="molecule type" value="Genomic_DNA"/>
</dbReference>
<reference evidence="1 2" key="1">
    <citation type="journal article" date="2020" name="Cell">
        <title>Large-Scale Comparative Analyses of Tick Genomes Elucidate Their Genetic Diversity and Vector Capacities.</title>
        <authorList>
            <consortium name="Tick Genome and Microbiome Consortium (TIGMIC)"/>
            <person name="Jia N."/>
            <person name="Wang J."/>
            <person name="Shi W."/>
            <person name="Du L."/>
            <person name="Sun Y."/>
            <person name="Zhan W."/>
            <person name="Jiang J.F."/>
            <person name="Wang Q."/>
            <person name="Zhang B."/>
            <person name="Ji P."/>
            <person name="Bell-Sakyi L."/>
            <person name="Cui X.M."/>
            <person name="Yuan T.T."/>
            <person name="Jiang B.G."/>
            <person name="Yang W.F."/>
            <person name="Lam T.T."/>
            <person name="Chang Q.C."/>
            <person name="Ding S.J."/>
            <person name="Wang X.J."/>
            <person name="Zhu J.G."/>
            <person name="Ruan X.D."/>
            <person name="Zhao L."/>
            <person name="Wei J.T."/>
            <person name="Ye R.Z."/>
            <person name="Que T.C."/>
            <person name="Du C.H."/>
            <person name="Zhou Y.H."/>
            <person name="Cheng J.X."/>
            <person name="Dai P.F."/>
            <person name="Guo W.B."/>
            <person name="Han X.H."/>
            <person name="Huang E.J."/>
            <person name="Li L.F."/>
            <person name="Wei W."/>
            <person name="Gao Y.C."/>
            <person name="Liu J.Z."/>
            <person name="Shao H.Z."/>
            <person name="Wang X."/>
            <person name="Wang C.C."/>
            <person name="Yang T.C."/>
            <person name="Huo Q.B."/>
            <person name="Li W."/>
            <person name="Chen H.Y."/>
            <person name="Chen S.E."/>
            <person name="Zhou L.G."/>
            <person name="Ni X.B."/>
            <person name="Tian J.H."/>
            <person name="Sheng Y."/>
            <person name="Liu T."/>
            <person name="Pan Y.S."/>
            <person name="Xia L.Y."/>
            <person name="Li J."/>
            <person name="Zhao F."/>
            <person name="Cao W.C."/>
        </authorList>
    </citation>
    <scope>NUCLEOTIDE SEQUENCE [LARGE SCALE GENOMIC DNA]</scope>
    <source>
        <strain evidence="1">HaeL-2018</strain>
    </source>
</reference>